<gene>
    <name evidence="3" type="ORF">TCEB3V08_LOCUS5386</name>
</gene>
<dbReference type="PANTHER" id="PTHR12840">
    <property type="entry name" value="NADH-UBIQUINONE OXIDOREDUCTASE ASHI SUBUNIT"/>
    <property type="match status" value="1"/>
</dbReference>
<name>A0A7R9CRE0_TIMCR</name>
<evidence type="ECO:0000313" key="3">
    <source>
        <dbReference type="EMBL" id="CAD7400194.1"/>
    </source>
</evidence>
<proteinExistence type="predicted"/>
<dbReference type="GO" id="GO:0005739">
    <property type="term" value="C:mitochondrion"/>
    <property type="evidence" value="ECO:0007669"/>
    <property type="project" value="InterPro"/>
</dbReference>
<keyword evidence="2" id="KW-0812">Transmembrane</keyword>
<feature type="transmembrane region" description="Helical" evidence="2">
    <location>
        <begin position="128"/>
        <end position="150"/>
    </location>
</feature>
<accession>A0A7R9CRE0</accession>
<keyword evidence="2" id="KW-0472">Membrane</keyword>
<evidence type="ECO:0000256" key="2">
    <source>
        <dbReference type="SAM" id="Phobius"/>
    </source>
</evidence>
<organism evidence="3">
    <name type="scientific">Timema cristinae</name>
    <name type="common">Walking stick</name>
    <dbReference type="NCBI Taxonomy" id="61476"/>
    <lineage>
        <taxon>Eukaryota</taxon>
        <taxon>Metazoa</taxon>
        <taxon>Ecdysozoa</taxon>
        <taxon>Arthropoda</taxon>
        <taxon>Hexapoda</taxon>
        <taxon>Insecta</taxon>
        <taxon>Pterygota</taxon>
        <taxon>Neoptera</taxon>
        <taxon>Polyneoptera</taxon>
        <taxon>Phasmatodea</taxon>
        <taxon>Timematodea</taxon>
        <taxon>Timematoidea</taxon>
        <taxon>Timematidae</taxon>
        <taxon>Timema</taxon>
    </lineage>
</organism>
<keyword evidence="1" id="KW-0175">Coiled coil</keyword>
<dbReference type="PANTHER" id="PTHR12840:SF1">
    <property type="entry name" value="NADH DEHYDROGENASE [UBIQUINONE] 1 BETA SUBCOMPLEX SUBUNIT 8, MITOCHONDRIAL"/>
    <property type="match status" value="1"/>
</dbReference>
<feature type="coiled-coil region" evidence="1">
    <location>
        <begin position="449"/>
        <end position="508"/>
    </location>
</feature>
<dbReference type="Pfam" id="PF05821">
    <property type="entry name" value="NDUF_B8"/>
    <property type="match status" value="1"/>
</dbReference>
<reference evidence="3" key="1">
    <citation type="submission" date="2020-11" db="EMBL/GenBank/DDBJ databases">
        <authorList>
            <person name="Tran Van P."/>
        </authorList>
    </citation>
    <scope>NUCLEOTIDE SEQUENCE</scope>
</reference>
<evidence type="ECO:0000256" key="1">
    <source>
        <dbReference type="SAM" id="Coils"/>
    </source>
</evidence>
<dbReference type="AlphaFoldDB" id="A0A7R9CRE0"/>
<dbReference type="EMBL" id="OC318014">
    <property type="protein sequence ID" value="CAD7400194.1"/>
    <property type="molecule type" value="Genomic_DNA"/>
</dbReference>
<dbReference type="InterPro" id="IPR008699">
    <property type="entry name" value="NDUFB8"/>
</dbReference>
<keyword evidence="2" id="KW-1133">Transmembrane helix</keyword>
<protein>
    <submittedName>
        <fullName evidence="3">Uncharacterized protein</fullName>
    </submittedName>
</protein>
<sequence length="513" mass="59483">MNLAIMASIVKVLHIPKIIKYGYCPAYQVVRNHWNKDYKPGPYPVTQKERDAAAKKYGLLPAEYDPYPDDGLGYGDYPKLPAISGDDKDPYYPWDFPEHKRNFNEPVHVDADMYGEDRYNVSFKPRFSLLYMWTSFLGVVGGFFAIYFFMEDKKIFRPVCKLAFCKTIADECQPFLQRFQTSKPMTPYLFEAVEKLLRYLMNRCVKPDLMKCTGPKLLSIDTKKSENLILSKNIDIGFATKRLLGETAITVTERQKLEFIHECRSMLTTMIAKLQEKSPLKQKAVRGLSSLDPCVIQHSPQLAQKRFSFLLEELNHANIINDVLAENAKKEYLHFCNLKKSELQEIFRPCDQFSDEVGLDTIYGSFLIGEANYKHLWEVIKICLVLSHGNATVEGGFSVNKSLLVENMHEKTVIAQRHIHDEIQEAGGIKNIHISKKMLDYVRGARKRYHEYLEMKKQEKSEKDKKKAEKRKLDIQVKDLEGERKKLMMATEEKREAIDVELQELKKKQASLY</sequence>